<accession>A0AAX4HSZ6</accession>
<dbReference type="InterPro" id="IPR022892">
    <property type="entry name" value="RNaseHI"/>
</dbReference>
<evidence type="ECO:0000256" key="9">
    <source>
        <dbReference type="ARBA" id="ARBA00022801"/>
    </source>
</evidence>
<dbReference type="GO" id="GO:0004523">
    <property type="term" value="F:RNA-DNA hybrid ribonuclease activity"/>
    <property type="evidence" value="ECO:0007669"/>
    <property type="project" value="UniProtKB-EC"/>
</dbReference>
<keyword evidence="13" id="KW-1185">Reference proteome</keyword>
<dbReference type="Proteomes" id="UP001324634">
    <property type="component" value="Chromosome"/>
</dbReference>
<dbReference type="CDD" id="cd09278">
    <property type="entry name" value="RNase_HI_prokaryote_like"/>
    <property type="match status" value="1"/>
</dbReference>
<comment type="subunit">
    <text evidence="4">Monomer.</text>
</comment>
<dbReference type="GO" id="GO:0003676">
    <property type="term" value="F:nucleic acid binding"/>
    <property type="evidence" value="ECO:0007669"/>
    <property type="project" value="InterPro"/>
</dbReference>
<evidence type="ECO:0000313" key="12">
    <source>
        <dbReference type="EMBL" id="WPU66327.1"/>
    </source>
</evidence>
<evidence type="ECO:0000256" key="7">
    <source>
        <dbReference type="ARBA" id="ARBA00022723"/>
    </source>
</evidence>
<dbReference type="PANTHER" id="PTHR10642:SF26">
    <property type="entry name" value="RIBONUCLEASE H1"/>
    <property type="match status" value="1"/>
</dbReference>
<evidence type="ECO:0000256" key="6">
    <source>
        <dbReference type="ARBA" id="ARBA00022722"/>
    </source>
</evidence>
<dbReference type="GO" id="GO:0043137">
    <property type="term" value="P:DNA replication, removal of RNA primer"/>
    <property type="evidence" value="ECO:0007669"/>
    <property type="project" value="TreeGrafter"/>
</dbReference>
<dbReference type="RefSeq" id="WP_321398431.1">
    <property type="nucleotide sequence ID" value="NZ_CP139487.1"/>
</dbReference>
<comment type="cofactor">
    <cofactor evidence="2">
        <name>Mg(2+)</name>
        <dbReference type="ChEBI" id="CHEBI:18420"/>
    </cofactor>
</comment>
<evidence type="ECO:0000256" key="4">
    <source>
        <dbReference type="ARBA" id="ARBA00011245"/>
    </source>
</evidence>
<keyword evidence="7" id="KW-0479">Metal-binding</keyword>
<name>A0AAX4HSZ6_9BACT</name>
<dbReference type="PROSITE" id="PS50879">
    <property type="entry name" value="RNASE_H_1"/>
    <property type="match status" value="1"/>
</dbReference>
<evidence type="ECO:0000256" key="3">
    <source>
        <dbReference type="ARBA" id="ARBA00005300"/>
    </source>
</evidence>
<dbReference type="InterPro" id="IPR036397">
    <property type="entry name" value="RNaseH_sf"/>
</dbReference>
<comment type="catalytic activity">
    <reaction evidence="1">
        <text>Endonucleolytic cleavage to 5'-phosphomonoester.</text>
        <dbReference type="EC" id="3.1.26.4"/>
    </reaction>
</comment>
<dbReference type="InterPro" id="IPR002156">
    <property type="entry name" value="RNaseH_domain"/>
</dbReference>
<feature type="domain" description="RNase H type-1" evidence="11">
    <location>
        <begin position="60"/>
        <end position="210"/>
    </location>
</feature>
<dbReference type="GO" id="GO:0046872">
    <property type="term" value="F:metal ion binding"/>
    <property type="evidence" value="ECO:0007669"/>
    <property type="project" value="UniProtKB-KW"/>
</dbReference>
<evidence type="ECO:0000256" key="8">
    <source>
        <dbReference type="ARBA" id="ARBA00022759"/>
    </source>
</evidence>
<comment type="similarity">
    <text evidence="3">Belongs to the RNase H family.</text>
</comment>
<dbReference type="EC" id="3.1.26.4" evidence="5"/>
<evidence type="ECO:0000259" key="11">
    <source>
        <dbReference type="PROSITE" id="PS50879"/>
    </source>
</evidence>
<reference evidence="12 13" key="1">
    <citation type="submission" date="2023-11" db="EMBL/GenBank/DDBJ databases">
        <title>Peredibacter starrii A3.12.</title>
        <authorList>
            <person name="Mitchell R.J."/>
        </authorList>
    </citation>
    <scope>NUCLEOTIDE SEQUENCE [LARGE SCALE GENOMIC DNA]</scope>
    <source>
        <strain evidence="12 13">A3.12</strain>
    </source>
</reference>
<keyword evidence="9 12" id="KW-0378">Hydrolase</keyword>
<dbReference type="EMBL" id="CP139487">
    <property type="protein sequence ID" value="WPU66327.1"/>
    <property type="molecule type" value="Genomic_DNA"/>
</dbReference>
<keyword evidence="10" id="KW-0460">Magnesium</keyword>
<keyword evidence="6" id="KW-0540">Nuclease</keyword>
<evidence type="ECO:0000256" key="1">
    <source>
        <dbReference type="ARBA" id="ARBA00000077"/>
    </source>
</evidence>
<dbReference type="PANTHER" id="PTHR10642">
    <property type="entry name" value="RIBONUCLEASE H1"/>
    <property type="match status" value="1"/>
</dbReference>
<evidence type="ECO:0000256" key="2">
    <source>
        <dbReference type="ARBA" id="ARBA00001946"/>
    </source>
</evidence>
<dbReference type="InterPro" id="IPR050092">
    <property type="entry name" value="RNase_H"/>
</dbReference>
<dbReference type="AlphaFoldDB" id="A0AAX4HSZ6"/>
<organism evidence="12 13">
    <name type="scientific">Peredibacter starrii</name>
    <dbReference type="NCBI Taxonomy" id="28202"/>
    <lineage>
        <taxon>Bacteria</taxon>
        <taxon>Pseudomonadati</taxon>
        <taxon>Bdellovibrionota</taxon>
        <taxon>Bacteriovoracia</taxon>
        <taxon>Bacteriovoracales</taxon>
        <taxon>Bacteriovoracaceae</taxon>
        <taxon>Peredibacter</taxon>
    </lineage>
</organism>
<dbReference type="InterPro" id="IPR012337">
    <property type="entry name" value="RNaseH-like_sf"/>
</dbReference>
<protein>
    <recommendedName>
        <fullName evidence="5">ribonuclease H</fullName>
        <ecNumber evidence="5">3.1.26.4</ecNumber>
    </recommendedName>
</protein>
<dbReference type="Pfam" id="PF00075">
    <property type="entry name" value="RNase_H"/>
    <property type="match status" value="1"/>
</dbReference>
<keyword evidence="8" id="KW-0255">Endonuclease</keyword>
<dbReference type="SUPFAM" id="SSF53098">
    <property type="entry name" value="Ribonuclease H-like"/>
    <property type="match status" value="1"/>
</dbReference>
<gene>
    <name evidence="12" type="ORF">SOO65_06165</name>
</gene>
<evidence type="ECO:0000313" key="13">
    <source>
        <dbReference type="Proteomes" id="UP001324634"/>
    </source>
</evidence>
<proteinExistence type="inferred from homology"/>
<dbReference type="Gene3D" id="3.30.420.10">
    <property type="entry name" value="Ribonuclease H-like superfamily/Ribonuclease H"/>
    <property type="match status" value="1"/>
</dbReference>
<dbReference type="KEGG" id="psti:SOO65_06165"/>
<sequence>MKKKQLRALNSLEKWLLKEVPSQEILKEAFKTIRGALESLPEEIDEIPAGLPVPAEIASEPQTIALYSDGGCRGNPGPGAFAYVVQNHQGEVLAEGVEFEAHTTNNKMELSGPIRGLSELKDILPESRLTKIKVITDSKYVVDGMKSWVAGWKSRGWKKADGKAPENLELWQELDRVKDSFLQVEWAWVKGHGGHPQNEYCDKKANEAMDANLS</sequence>
<evidence type="ECO:0000256" key="10">
    <source>
        <dbReference type="ARBA" id="ARBA00022842"/>
    </source>
</evidence>
<evidence type="ECO:0000256" key="5">
    <source>
        <dbReference type="ARBA" id="ARBA00012180"/>
    </source>
</evidence>